<reference evidence="1 2" key="1">
    <citation type="journal article" date="2011" name="PLoS Pathog.">
        <title>Endophytic Life Strategies Decoded by Genome and Transcriptome Analyses of the Mutualistic Root Symbiont Piriformospora indica.</title>
        <authorList>
            <person name="Zuccaro A."/>
            <person name="Lahrmann U."/>
            <person name="Guldener U."/>
            <person name="Langen G."/>
            <person name="Pfiffi S."/>
            <person name="Biedenkopf D."/>
            <person name="Wong P."/>
            <person name="Samans B."/>
            <person name="Grimm C."/>
            <person name="Basiewicz M."/>
            <person name="Murat C."/>
            <person name="Martin F."/>
            <person name="Kogel K.H."/>
        </authorList>
    </citation>
    <scope>NUCLEOTIDE SEQUENCE [LARGE SCALE GENOMIC DNA]</scope>
    <source>
        <strain evidence="1 2">DSM 11827</strain>
    </source>
</reference>
<dbReference type="EMBL" id="CAFZ01001663">
    <property type="protein sequence ID" value="CCA77499.1"/>
    <property type="molecule type" value="Genomic_DNA"/>
</dbReference>
<sequence length="32" mass="3749">MSFEGNLAYIPTEEEIETAWWLFFVSNTTHGQ</sequence>
<dbReference type="AlphaFoldDB" id="G4U1Q6"/>
<name>G4U1Q6_SERID</name>
<dbReference type="Proteomes" id="UP000007148">
    <property type="component" value="Unassembled WGS sequence"/>
</dbReference>
<dbReference type="InParanoid" id="G4U1Q6"/>
<protein>
    <submittedName>
        <fullName evidence="1">Uncharacterized protein</fullName>
    </submittedName>
</protein>
<accession>G4U1Q6</accession>
<proteinExistence type="predicted"/>
<comment type="caution">
    <text evidence="1">The sequence shown here is derived from an EMBL/GenBank/DDBJ whole genome shotgun (WGS) entry which is preliminary data.</text>
</comment>
<gene>
    <name evidence="1" type="ORF">PIIN_11476</name>
</gene>
<evidence type="ECO:0000313" key="2">
    <source>
        <dbReference type="Proteomes" id="UP000007148"/>
    </source>
</evidence>
<keyword evidence="2" id="KW-1185">Reference proteome</keyword>
<evidence type="ECO:0000313" key="1">
    <source>
        <dbReference type="EMBL" id="CCA77499.1"/>
    </source>
</evidence>
<dbReference type="HOGENOM" id="CLU_3392503_0_0_1"/>
<organism evidence="1 2">
    <name type="scientific">Serendipita indica (strain DSM 11827)</name>
    <name type="common">Root endophyte fungus</name>
    <name type="synonym">Piriformospora indica</name>
    <dbReference type="NCBI Taxonomy" id="1109443"/>
    <lineage>
        <taxon>Eukaryota</taxon>
        <taxon>Fungi</taxon>
        <taxon>Dikarya</taxon>
        <taxon>Basidiomycota</taxon>
        <taxon>Agaricomycotina</taxon>
        <taxon>Agaricomycetes</taxon>
        <taxon>Sebacinales</taxon>
        <taxon>Serendipitaceae</taxon>
        <taxon>Serendipita</taxon>
    </lineage>
</organism>